<dbReference type="EMBL" id="JAUUTY010000339">
    <property type="protein sequence ID" value="KAK1601838.1"/>
    <property type="molecule type" value="Genomic_DNA"/>
</dbReference>
<evidence type="ECO:0000313" key="2">
    <source>
        <dbReference type="EMBL" id="KAK1601838.1"/>
    </source>
</evidence>
<accession>A0AAD8QFR8</accession>
<feature type="coiled-coil region" evidence="1">
    <location>
        <begin position="65"/>
        <end position="99"/>
    </location>
</feature>
<evidence type="ECO:0000256" key="1">
    <source>
        <dbReference type="SAM" id="Coils"/>
    </source>
</evidence>
<proteinExistence type="predicted"/>
<gene>
    <name evidence="2" type="ORF">QYE76_017488</name>
</gene>
<reference evidence="2" key="1">
    <citation type="submission" date="2023-07" db="EMBL/GenBank/DDBJ databases">
        <title>A chromosome-level genome assembly of Lolium multiflorum.</title>
        <authorList>
            <person name="Chen Y."/>
            <person name="Copetti D."/>
            <person name="Kolliker R."/>
            <person name="Studer B."/>
        </authorList>
    </citation>
    <scope>NUCLEOTIDE SEQUENCE</scope>
    <source>
        <strain evidence="2">02402/16</strain>
        <tissue evidence="2">Leaf</tissue>
    </source>
</reference>
<dbReference type="AlphaFoldDB" id="A0AAD8QFR8"/>
<keyword evidence="3" id="KW-1185">Reference proteome</keyword>
<protein>
    <submittedName>
        <fullName evidence="2">Uncharacterized protein</fullName>
    </submittedName>
</protein>
<dbReference type="Proteomes" id="UP001231189">
    <property type="component" value="Unassembled WGS sequence"/>
</dbReference>
<evidence type="ECO:0000313" key="3">
    <source>
        <dbReference type="Proteomes" id="UP001231189"/>
    </source>
</evidence>
<organism evidence="2 3">
    <name type="scientific">Lolium multiflorum</name>
    <name type="common">Italian ryegrass</name>
    <name type="synonym">Lolium perenne subsp. multiflorum</name>
    <dbReference type="NCBI Taxonomy" id="4521"/>
    <lineage>
        <taxon>Eukaryota</taxon>
        <taxon>Viridiplantae</taxon>
        <taxon>Streptophyta</taxon>
        <taxon>Embryophyta</taxon>
        <taxon>Tracheophyta</taxon>
        <taxon>Spermatophyta</taxon>
        <taxon>Magnoliopsida</taxon>
        <taxon>Liliopsida</taxon>
        <taxon>Poales</taxon>
        <taxon>Poaceae</taxon>
        <taxon>BOP clade</taxon>
        <taxon>Pooideae</taxon>
        <taxon>Poodae</taxon>
        <taxon>Poeae</taxon>
        <taxon>Poeae Chloroplast Group 2 (Poeae type)</taxon>
        <taxon>Loliodinae</taxon>
        <taxon>Loliinae</taxon>
        <taxon>Lolium</taxon>
    </lineage>
</organism>
<keyword evidence="1" id="KW-0175">Coiled coil</keyword>
<comment type="caution">
    <text evidence="2">The sequence shown here is derived from an EMBL/GenBank/DDBJ whole genome shotgun (WGS) entry which is preliminary data.</text>
</comment>
<name>A0AAD8QFR8_LOLMU</name>
<sequence length="142" mass="15879">MNDVLLPVPAGSGLLESRHDGVVVVVVENSGRASPSVAGETETIKILAKECKSLRQQRAKKDYTIARLRTKVVSLEATVKAQEEQLKDWKEKEKTFKGETLLSDDDDYEEDEDLDFHTDVEGYEFMETGEDGFIPIDVDDGE</sequence>